<evidence type="ECO:0000313" key="1">
    <source>
        <dbReference type="EMBL" id="GAA3789738.1"/>
    </source>
</evidence>
<reference evidence="2" key="1">
    <citation type="journal article" date="2019" name="Int. J. Syst. Evol. Microbiol.">
        <title>The Global Catalogue of Microorganisms (GCM) 10K type strain sequencing project: providing services to taxonomists for standard genome sequencing and annotation.</title>
        <authorList>
            <consortium name="The Broad Institute Genomics Platform"/>
            <consortium name="The Broad Institute Genome Sequencing Center for Infectious Disease"/>
            <person name="Wu L."/>
            <person name="Ma J."/>
        </authorList>
    </citation>
    <scope>NUCLEOTIDE SEQUENCE [LARGE SCALE GENOMIC DNA]</scope>
    <source>
        <strain evidence="2">JCM 17525</strain>
    </source>
</reference>
<dbReference type="Proteomes" id="UP001501456">
    <property type="component" value="Unassembled WGS sequence"/>
</dbReference>
<name>A0ABP7HCT0_9FLAO</name>
<dbReference type="InterPro" id="IPR024213">
    <property type="entry name" value="DUF3822"/>
</dbReference>
<evidence type="ECO:0000313" key="2">
    <source>
        <dbReference type="Proteomes" id="UP001501456"/>
    </source>
</evidence>
<dbReference type="CDD" id="cd24013">
    <property type="entry name" value="ASKHA_ATPase_BT3980-like"/>
    <property type="match status" value="1"/>
</dbReference>
<gene>
    <name evidence="1" type="ORF">GCM10022271_22680</name>
</gene>
<accession>A0ABP7HCT0</accession>
<comment type="caution">
    <text evidence="1">The sequence shown here is derived from an EMBL/GenBank/DDBJ whole genome shotgun (WGS) entry which is preliminary data.</text>
</comment>
<dbReference type="Pfam" id="PF12864">
    <property type="entry name" value="DUF3822"/>
    <property type="match status" value="1"/>
</dbReference>
<dbReference type="Gene3D" id="3.30.420.250">
    <property type="match status" value="1"/>
</dbReference>
<organism evidence="1 2">
    <name type="scientific">Corallibacter vietnamensis</name>
    <dbReference type="NCBI Taxonomy" id="904130"/>
    <lineage>
        <taxon>Bacteria</taxon>
        <taxon>Pseudomonadati</taxon>
        <taxon>Bacteroidota</taxon>
        <taxon>Flavobacteriia</taxon>
        <taxon>Flavobacteriales</taxon>
        <taxon>Flavobacteriaceae</taxon>
        <taxon>Corallibacter</taxon>
    </lineage>
</organism>
<keyword evidence="2" id="KW-1185">Reference proteome</keyword>
<proteinExistence type="predicted"/>
<dbReference type="Gene3D" id="3.30.420.260">
    <property type="match status" value="1"/>
</dbReference>
<protein>
    <submittedName>
        <fullName evidence="1">DUF3822 family protein</fullName>
    </submittedName>
</protein>
<dbReference type="EMBL" id="BAABBI010000003">
    <property type="protein sequence ID" value="GAA3789738.1"/>
    <property type="molecule type" value="Genomic_DNA"/>
</dbReference>
<sequence>MVIGLKLMEIANKPKHTLTNLDLSIQISLNGLSFCVLHKPTNTITFLKHIDTDKKVTPFKILDLLKHAFVSETMLQNTFNNVTVVHVNELSTFVPKELFNEELLADYLKFNAKILKSDYITFDTLSNNNSVNVYVPFVNINNYLYERFGEFSYKHVSTVLVEKLLEAPTEKQPKLYIHVSKFHYEIVIIENGQLILYNTFEYNTQEDFIYYILFIIEQLNLNPESVETILLGNIVKDDNYYNILYKYIRHVSFGSKQHLYSFKTQPDLDYSDFTLIHSL</sequence>